<evidence type="ECO:0000259" key="1">
    <source>
        <dbReference type="Pfam" id="PF13338"/>
    </source>
</evidence>
<gene>
    <name evidence="2" type="ORF">J2S48_003865</name>
</gene>
<reference evidence="2 3" key="1">
    <citation type="submission" date="2023-07" db="EMBL/GenBank/DDBJ databases">
        <title>Sequencing the genomes of 1000 actinobacteria strains.</title>
        <authorList>
            <person name="Klenk H.-P."/>
        </authorList>
    </citation>
    <scope>NUCLEOTIDE SEQUENCE [LARGE SCALE GENOMIC DNA]</scope>
    <source>
        <strain evidence="2 3">DSM 45554</strain>
    </source>
</reference>
<protein>
    <submittedName>
        <fullName evidence="2">Transcriptional regulator of viral defense system</fullName>
    </submittedName>
</protein>
<dbReference type="Pfam" id="PF13338">
    <property type="entry name" value="AbiEi_4"/>
    <property type="match status" value="1"/>
</dbReference>
<sequence length="190" mass="20985">MVSSSVVLTLDDARAAGLRKDQVYRMVESGELERVARGVFIRPDRIDPTLVPLAAATALRPRATMCLTSALVHHGLSDAIPFGPDVALPRGVRRPAGFDHVTWHSFDPATFDIGRIRLADTDDLELWVYSAERTIVDSFRLAHREGLDAARTALRRWVRQRGNSPAALLTTAGAFPQSLPRIRQALEILL</sequence>
<dbReference type="RefSeq" id="WP_274992746.1">
    <property type="nucleotide sequence ID" value="NZ_JAJQQP010000003.1"/>
</dbReference>
<dbReference type="InterPro" id="IPR025159">
    <property type="entry name" value="AbiEi_N"/>
</dbReference>
<comment type="caution">
    <text evidence="2">The sequence shown here is derived from an EMBL/GenBank/DDBJ whole genome shotgun (WGS) entry which is preliminary data.</text>
</comment>
<evidence type="ECO:0000313" key="3">
    <source>
        <dbReference type="Proteomes" id="UP001183585"/>
    </source>
</evidence>
<dbReference type="EMBL" id="JAVDYE010000001">
    <property type="protein sequence ID" value="MDR7384350.1"/>
    <property type="molecule type" value="Genomic_DNA"/>
</dbReference>
<accession>A0ABU2CSN4</accession>
<name>A0ABU2CSN4_9MICO</name>
<organism evidence="2 3">
    <name type="scientific">Promicromonospora iranensis</name>
    <dbReference type="NCBI Taxonomy" id="1105144"/>
    <lineage>
        <taxon>Bacteria</taxon>
        <taxon>Bacillati</taxon>
        <taxon>Actinomycetota</taxon>
        <taxon>Actinomycetes</taxon>
        <taxon>Micrococcales</taxon>
        <taxon>Promicromonosporaceae</taxon>
        <taxon>Promicromonospora</taxon>
    </lineage>
</organism>
<keyword evidence="3" id="KW-1185">Reference proteome</keyword>
<dbReference type="Proteomes" id="UP001183585">
    <property type="component" value="Unassembled WGS sequence"/>
</dbReference>
<feature type="domain" description="AbiEi antitoxin N-terminal" evidence="1">
    <location>
        <begin position="6"/>
        <end position="42"/>
    </location>
</feature>
<evidence type="ECO:0000313" key="2">
    <source>
        <dbReference type="EMBL" id="MDR7384350.1"/>
    </source>
</evidence>
<proteinExistence type="predicted"/>